<keyword evidence="2 5" id="KW-0326">Glycosidase</keyword>
<dbReference type="SUPFAM" id="SSF53590">
    <property type="entry name" value="Nucleoside hydrolase"/>
    <property type="match status" value="1"/>
</dbReference>
<dbReference type="PANTHER" id="PTHR12304:SF4">
    <property type="entry name" value="URIDINE NUCLEOSIDASE"/>
    <property type="match status" value="1"/>
</dbReference>
<reference evidence="5 6" key="1">
    <citation type="submission" date="2015-09" db="EMBL/GenBank/DDBJ databases">
        <authorList>
            <consortium name="Pathogen Informatics"/>
        </authorList>
    </citation>
    <scope>NUCLEOTIDE SEQUENCE [LARGE SCALE GENOMIC DNA]</scope>
    <source>
        <strain evidence="5 6">2789STDY5608850</strain>
    </source>
</reference>
<gene>
    <name evidence="5" type="primary">rihA_3</name>
    <name evidence="5" type="ORF">ERS852407_03832</name>
</gene>
<evidence type="ECO:0000256" key="1">
    <source>
        <dbReference type="ARBA" id="ARBA00022801"/>
    </source>
</evidence>
<sequence length="317" mass="34674">MDKKKIILDCDPGMDDSMAIIMACKSDALEVKAITAVNGNYRVDVTSKNALKVLELIGRTDIPVGKGMPEPMVRKCPKDPFTHGKDGQAENNLPDPVTPLSDKNAVELIIDTVKANPGEIYILCTGPMSNVAMAMKKAPEIKEIIAGIYAISGAFGLNRYAYTNATGDTPQSEWNVYVDPEAADIVYNSGVKLVALGLDVATHFDVNLTDEDIRMLEESDKPEAKFFLQAVHFVNERGFEAYCAVIDCMAVGYAIDATLVNTISGHVGIETKSDLTLGMTVLDRRHHFVWESLPVVEIGESADYERFLKLLMKLVLA</sequence>
<dbReference type="EC" id="3.2.-.-" evidence="5"/>
<evidence type="ECO:0000256" key="2">
    <source>
        <dbReference type="ARBA" id="ARBA00023295"/>
    </source>
</evidence>
<dbReference type="InterPro" id="IPR023186">
    <property type="entry name" value="IUNH"/>
</dbReference>
<dbReference type="GO" id="GO:0005829">
    <property type="term" value="C:cytosol"/>
    <property type="evidence" value="ECO:0007669"/>
    <property type="project" value="TreeGrafter"/>
</dbReference>
<dbReference type="GO" id="GO:0008477">
    <property type="term" value="F:purine nucleosidase activity"/>
    <property type="evidence" value="ECO:0007669"/>
    <property type="project" value="TreeGrafter"/>
</dbReference>
<evidence type="ECO:0000259" key="4">
    <source>
        <dbReference type="Pfam" id="PF01156"/>
    </source>
</evidence>
<dbReference type="InterPro" id="IPR001910">
    <property type="entry name" value="Inosine/uridine_hydrolase_dom"/>
</dbReference>
<evidence type="ECO:0000313" key="6">
    <source>
        <dbReference type="Proteomes" id="UP000095651"/>
    </source>
</evidence>
<dbReference type="Gene3D" id="3.90.245.10">
    <property type="entry name" value="Ribonucleoside hydrolase-like"/>
    <property type="match status" value="1"/>
</dbReference>
<dbReference type="Proteomes" id="UP000095651">
    <property type="component" value="Unassembled WGS sequence"/>
</dbReference>
<proteinExistence type="predicted"/>
<dbReference type="PANTHER" id="PTHR12304">
    <property type="entry name" value="INOSINE-URIDINE PREFERRING NUCLEOSIDE HYDROLASE"/>
    <property type="match status" value="1"/>
</dbReference>
<dbReference type="EMBL" id="CYZE01000011">
    <property type="protein sequence ID" value="CUO75280.1"/>
    <property type="molecule type" value="Genomic_DNA"/>
</dbReference>
<evidence type="ECO:0000313" key="5">
    <source>
        <dbReference type="EMBL" id="CUO75280.1"/>
    </source>
</evidence>
<feature type="compositionally biased region" description="Basic and acidic residues" evidence="3">
    <location>
        <begin position="78"/>
        <end position="88"/>
    </location>
</feature>
<name>A0A174HQC6_9FIRM</name>
<accession>A0A174HQC6</accession>
<dbReference type="RefSeq" id="WP_055657625.1">
    <property type="nucleotide sequence ID" value="NZ_CABIXC010000011.1"/>
</dbReference>
<organism evidence="5 6">
    <name type="scientific">Hungatella hathewayi</name>
    <dbReference type="NCBI Taxonomy" id="154046"/>
    <lineage>
        <taxon>Bacteria</taxon>
        <taxon>Bacillati</taxon>
        <taxon>Bacillota</taxon>
        <taxon>Clostridia</taxon>
        <taxon>Lachnospirales</taxon>
        <taxon>Lachnospiraceae</taxon>
        <taxon>Hungatella</taxon>
    </lineage>
</organism>
<protein>
    <submittedName>
        <fullName evidence="5">Inosine-uridine nucleoside N-ribohydrolase</fullName>
        <ecNumber evidence="5">3.2.-.-</ecNumber>
    </submittedName>
</protein>
<dbReference type="Pfam" id="PF01156">
    <property type="entry name" value="IU_nuc_hydro"/>
    <property type="match status" value="1"/>
</dbReference>
<dbReference type="GO" id="GO:0006152">
    <property type="term" value="P:purine nucleoside catabolic process"/>
    <property type="evidence" value="ECO:0007669"/>
    <property type="project" value="TreeGrafter"/>
</dbReference>
<dbReference type="InterPro" id="IPR036452">
    <property type="entry name" value="Ribo_hydro-like"/>
</dbReference>
<keyword evidence="1 5" id="KW-0378">Hydrolase</keyword>
<feature type="domain" description="Inosine/uridine-preferring nucleoside hydrolase" evidence="4">
    <location>
        <begin position="6"/>
        <end position="308"/>
    </location>
</feature>
<evidence type="ECO:0000256" key="3">
    <source>
        <dbReference type="SAM" id="MobiDB-lite"/>
    </source>
</evidence>
<dbReference type="AlphaFoldDB" id="A0A174HQC6"/>
<feature type="region of interest" description="Disordered" evidence="3">
    <location>
        <begin position="78"/>
        <end position="97"/>
    </location>
</feature>